<dbReference type="GO" id="GO:0036297">
    <property type="term" value="P:interstrand cross-link repair"/>
    <property type="evidence" value="ECO:0007669"/>
    <property type="project" value="InterPro"/>
</dbReference>
<comment type="caution">
    <text evidence="4">The sequence shown here is derived from an EMBL/GenBank/DDBJ whole genome shotgun (WGS) entry which is preliminary data.</text>
</comment>
<accession>K0RWA9</accession>
<feature type="domain" description="FANCL UBC-like" evidence="3">
    <location>
        <begin position="294"/>
        <end position="354"/>
    </location>
</feature>
<dbReference type="SMART" id="SM01197">
    <property type="entry name" value="FANCL_C"/>
    <property type="match status" value="1"/>
</dbReference>
<evidence type="ECO:0000259" key="3">
    <source>
        <dbReference type="Pfam" id="PF18891"/>
    </source>
</evidence>
<dbReference type="PANTHER" id="PTHR13206">
    <property type="entry name" value="UBIQUITIN LIGASE PROTEIN PHF9 FANCONI ANEMIA GROUP L PROTEIN"/>
    <property type="match status" value="1"/>
</dbReference>
<reference evidence="4 5" key="1">
    <citation type="journal article" date="2012" name="Genome Biol.">
        <title>Genome and low-iron response of an oceanic diatom adapted to chronic iron limitation.</title>
        <authorList>
            <person name="Lommer M."/>
            <person name="Specht M."/>
            <person name="Roy A.S."/>
            <person name="Kraemer L."/>
            <person name="Andreson R."/>
            <person name="Gutowska M.A."/>
            <person name="Wolf J."/>
            <person name="Bergner S.V."/>
            <person name="Schilhabel M.B."/>
            <person name="Klostermeier U.C."/>
            <person name="Beiko R.G."/>
            <person name="Rosenstiel P."/>
            <person name="Hippler M."/>
            <person name="Laroche J."/>
        </authorList>
    </citation>
    <scope>NUCLEOTIDE SEQUENCE [LARGE SCALE GENOMIC DNA]</scope>
    <source>
        <strain evidence="4 5">CCMP1005</strain>
    </source>
</reference>
<dbReference type="InterPro" id="IPR026850">
    <property type="entry name" value="FANCL_C"/>
</dbReference>
<dbReference type="CDD" id="cd23832">
    <property type="entry name" value="DRWD-C_FANCL"/>
    <property type="match status" value="1"/>
</dbReference>
<organism evidence="4 5">
    <name type="scientific">Thalassiosira oceanica</name>
    <name type="common">Marine diatom</name>
    <dbReference type="NCBI Taxonomy" id="159749"/>
    <lineage>
        <taxon>Eukaryota</taxon>
        <taxon>Sar</taxon>
        <taxon>Stramenopiles</taxon>
        <taxon>Ochrophyta</taxon>
        <taxon>Bacillariophyta</taxon>
        <taxon>Coscinodiscophyceae</taxon>
        <taxon>Thalassiosirophycidae</taxon>
        <taxon>Thalassiosirales</taxon>
        <taxon>Thalassiosiraceae</taxon>
        <taxon>Thalassiosira</taxon>
    </lineage>
</organism>
<evidence type="ECO:0008006" key="6">
    <source>
        <dbReference type="Google" id="ProtNLM"/>
    </source>
</evidence>
<dbReference type="GO" id="GO:0043240">
    <property type="term" value="C:Fanconi anaemia nuclear complex"/>
    <property type="evidence" value="ECO:0007669"/>
    <property type="project" value="InterPro"/>
</dbReference>
<dbReference type="Gene3D" id="3.10.110.20">
    <property type="entry name" value="RWD domain-like"/>
    <property type="match status" value="1"/>
</dbReference>
<evidence type="ECO:0000256" key="1">
    <source>
        <dbReference type="SAM" id="MobiDB-lite"/>
    </source>
</evidence>
<evidence type="ECO:0000259" key="2">
    <source>
        <dbReference type="Pfam" id="PF11793"/>
    </source>
</evidence>
<keyword evidence="5" id="KW-1185">Reference proteome</keyword>
<dbReference type="Pfam" id="PF18891">
    <property type="entry name" value="FANCL_d3"/>
    <property type="match status" value="1"/>
</dbReference>
<dbReference type="Pfam" id="PF11793">
    <property type="entry name" value="FANCL_C"/>
    <property type="match status" value="1"/>
</dbReference>
<name>K0RWA9_THAOC</name>
<dbReference type="OMA" id="CLFEWLH"/>
<dbReference type="eggNOG" id="KOG3268">
    <property type="taxonomic scope" value="Eukaryota"/>
</dbReference>
<dbReference type="CDD" id="cd16490">
    <property type="entry name" value="RING-CH-C4HC3_FANCL"/>
    <property type="match status" value="1"/>
</dbReference>
<dbReference type="Gene3D" id="3.30.40.10">
    <property type="entry name" value="Zinc/RING finger domain, C3HC4 (zinc finger)"/>
    <property type="match status" value="1"/>
</dbReference>
<dbReference type="AlphaFoldDB" id="K0RWA9"/>
<feature type="region of interest" description="Disordered" evidence="1">
    <location>
        <begin position="157"/>
        <end position="186"/>
    </location>
</feature>
<dbReference type="EMBL" id="AGNL01026210">
    <property type="protein sequence ID" value="EJK58088.1"/>
    <property type="molecule type" value="Genomic_DNA"/>
</dbReference>
<dbReference type="InterPro" id="IPR044037">
    <property type="entry name" value="FANCL_d3"/>
</dbReference>
<dbReference type="OrthoDB" id="49265at2759"/>
<sequence length="514" mass="56912">MMDRATTILTSVSPYLEGTAILPTFHCLLRVCVRPTDDIGIFAPDLATLRAVPIHRRGEDARSGGSDEAIALLPKLSSRNGNVTSSRESQAGHASHELIRTACDLEDQLTGRLRDASEGSVQAMDPAYRSTNEEFLVRADAIFEELVSAVLQQIRKDEQARQRAGGNRRGSKRQRTSGPAKRQPPLRYYDSLTQQLRALQPVVEDIALEKEPNDSRAGPGDLTRLSVTFKDAGGRSHTWRADLYPAIIITVDLPGEEVDLDRSLKLDRWWEAGGEVLPAIHRQISAAIDEHQVLFDELDDIDSNLWVLEPTLPAGRKSVERRLALWEGGASLAMTLDPDDPRGPPVLCRFLGVTPSTLRDVAKAQGNGEPVDFRKSFKAFVSEESGANEVGARSDSPTKHWSRDRSVRENLETWFGQTLPSPLSKDADRSDFLVECGICYAHRLPLEDDAGDEEGKEEGPLPEIKCANCNRHYHEACLFEWLHSLPTARVSFDRVFGPCVYCGETVSVKVQKGT</sequence>
<dbReference type="InterPro" id="IPR013083">
    <property type="entry name" value="Znf_RING/FYVE/PHD"/>
</dbReference>
<dbReference type="InterPro" id="IPR043003">
    <property type="entry name" value="FANCL_d3_sf"/>
</dbReference>
<dbReference type="InterPro" id="IPR026848">
    <property type="entry name" value="Fancl"/>
</dbReference>
<feature type="domain" description="FANCL C-terminal" evidence="2">
    <location>
        <begin position="434"/>
        <end position="510"/>
    </location>
</feature>
<gene>
    <name evidence="4" type="ORF">THAOC_21811</name>
</gene>
<dbReference type="Proteomes" id="UP000266841">
    <property type="component" value="Unassembled WGS sequence"/>
</dbReference>
<dbReference type="PANTHER" id="PTHR13206:SF0">
    <property type="entry name" value="E3 UBIQUITIN-PROTEIN LIGASE FANCL"/>
    <property type="match status" value="1"/>
</dbReference>
<proteinExistence type="predicted"/>
<dbReference type="GO" id="GO:0061630">
    <property type="term" value="F:ubiquitin protein ligase activity"/>
    <property type="evidence" value="ECO:0007669"/>
    <property type="project" value="TreeGrafter"/>
</dbReference>
<protein>
    <recommendedName>
        <fullName evidence="6">RING-type domain-containing protein</fullName>
    </recommendedName>
</protein>
<evidence type="ECO:0000313" key="4">
    <source>
        <dbReference type="EMBL" id="EJK58088.1"/>
    </source>
</evidence>
<evidence type="ECO:0000313" key="5">
    <source>
        <dbReference type="Proteomes" id="UP000266841"/>
    </source>
</evidence>
<dbReference type="GO" id="GO:0006513">
    <property type="term" value="P:protein monoubiquitination"/>
    <property type="evidence" value="ECO:0007669"/>
    <property type="project" value="TreeGrafter"/>
</dbReference>